<protein>
    <submittedName>
        <fullName evidence="2">Uncharacterized protein</fullName>
    </submittedName>
</protein>
<name>A0A9P0C900_9CUCU</name>
<proteinExistence type="predicted"/>
<organism evidence="2 3">
    <name type="scientific">Psylliodes chrysocephalus</name>
    <dbReference type="NCBI Taxonomy" id="3402493"/>
    <lineage>
        <taxon>Eukaryota</taxon>
        <taxon>Metazoa</taxon>
        <taxon>Ecdysozoa</taxon>
        <taxon>Arthropoda</taxon>
        <taxon>Hexapoda</taxon>
        <taxon>Insecta</taxon>
        <taxon>Pterygota</taxon>
        <taxon>Neoptera</taxon>
        <taxon>Endopterygota</taxon>
        <taxon>Coleoptera</taxon>
        <taxon>Polyphaga</taxon>
        <taxon>Cucujiformia</taxon>
        <taxon>Chrysomeloidea</taxon>
        <taxon>Chrysomelidae</taxon>
        <taxon>Galerucinae</taxon>
        <taxon>Alticini</taxon>
        <taxon>Psylliodes</taxon>
    </lineage>
</organism>
<gene>
    <name evidence="2" type="ORF">PSYICH_LOCUS240</name>
</gene>
<dbReference type="Proteomes" id="UP001153636">
    <property type="component" value="Chromosome 1"/>
</dbReference>
<dbReference type="OrthoDB" id="6723136at2759"/>
<dbReference type="AlphaFoldDB" id="A0A9P0C900"/>
<accession>A0A9P0C900</accession>
<evidence type="ECO:0000313" key="3">
    <source>
        <dbReference type="Proteomes" id="UP001153636"/>
    </source>
</evidence>
<feature type="signal peptide" evidence="1">
    <location>
        <begin position="1"/>
        <end position="18"/>
    </location>
</feature>
<dbReference type="EMBL" id="OV651813">
    <property type="protein sequence ID" value="CAH1099192.1"/>
    <property type="molecule type" value="Genomic_DNA"/>
</dbReference>
<feature type="chain" id="PRO_5040440923" evidence="1">
    <location>
        <begin position="19"/>
        <end position="119"/>
    </location>
</feature>
<sequence>MNSAFWIFFFLTVAFCVSDSLQAYYPNNSPTCYGSSCPIETTRCKKHMKSSTDGYMSITIHCLDEEDGSLKTYFFEEPTSLGRYTKYESTSYTSIGGGVNTFNSLQGYRTRNNDVELLQ</sequence>
<reference evidence="2" key="1">
    <citation type="submission" date="2022-01" db="EMBL/GenBank/DDBJ databases">
        <authorList>
            <person name="King R."/>
        </authorList>
    </citation>
    <scope>NUCLEOTIDE SEQUENCE</scope>
</reference>
<keyword evidence="3" id="KW-1185">Reference proteome</keyword>
<evidence type="ECO:0000313" key="2">
    <source>
        <dbReference type="EMBL" id="CAH1099192.1"/>
    </source>
</evidence>
<keyword evidence="1" id="KW-0732">Signal</keyword>
<evidence type="ECO:0000256" key="1">
    <source>
        <dbReference type="SAM" id="SignalP"/>
    </source>
</evidence>